<evidence type="ECO:0000313" key="2">
    <source>
        <dbReference type="Proteomes" id="UP000001194"/>
    </source>
</evidence>
<protein>
    <submittedName>
        <fullName evidence="1">Predicted protein</fullName>
    </submittedName>
</protein>
<dbReference type="Proteomes" id="UP000001194">
    <property type="component" value="Unassembled WGS sequence"/>
</dbReference>
<gene>
    <name evidence="1" type="ORF">LACBIDRAFT_325774</name>
</gene>
<proteinExistence type="predicted"/>
<evidence type="ECO:0000313" key="1">
    <source>
        <dbReference type="EMBL" id="EDR09887.1"/>
    </source>
</evidence>
<keyword evidence="2" id="KW-1185">Reference proteome</keyword>
<name>B0D662_LACBS</name>
<organism evidence="2">
    <name type="scientific">Laccaria bicolor (strain S238N-H82 / ATCC MYA-4686)</name>
    <name type="common">Bicoloured deceiver</name>
    <name type="synonym">Laccaria laccata var. bicolor</name>
    <dbReference type="NCBI Taxonomy" id="486041"/>
    <lineage>
        <taxon>Eukaryota</taxon>
        <taxon>Fungi</taxon>
        <taxon>Dikarya</taxon>
        <taxon>Basidiomycota</taxon>
        <taxon>Agaricomycotina</taxon>
        <taxon>Agaricomycetes</taxon>
        <taxon>Agaricomycetidae</taxon>
        <taxon>Agaricales</taxon>
        <taxon>Agaricineae</taxon>
        <taxon>Hydnangiaceae</taxon>
        <taxon>Laccaria</taxon>
    </lineage>
</organism>
<reference evidence="1 2" key="1">
    <citation type="journal article" date="2008" name="Nature">
        <title>The genome of Laccaria bicolor provides insights into mycorrhizal symbiosis.</title>
        <authorList>
            <person name="Martin F."/>
            <person name="Aerts A."/>
            <person name="Ahren D."/>
            <person name="Brun A."/>
            <person name="Danchin E.G.J."/>
            <person name="Duchaussoy F."/>
            <person name="Gibon J."/>
            <person name="Kohler A."/>
            <person name="Lindquist E."/>
            <person name="Pereda V."/>
            <person name="Salamov A."/>
            <person name="Shapiro H.J."/>
            <person name="Wuyts J."/>
            <person name="Blaudez D."/>
            <person name="Buee M."/>
            <person name="Brokstein P."/>
            <person name="Canbaeck B."/>
            <person name="Cohen D."/>
            <person name="Courty P.E."/>
            <person name="Coutinho P.M."/>
            <person name="Delaruelle C."/>
            <person name="Detter J.C."/>
            <person name="Deveau A."/>
            <person name="DiFazio S."/>
            <person name="Duplessis S."/>
            <person name="Fraissinet-Tachet L."/>
            <person name="Lucic E."/>
            <person name="Frey-Klett P."/>
            <person name="Fourrey C."/>
            <person name="Feussner I."/>
            <person name="Gay G."/>
            <person name="Grimwood J."/>
            <person name="Hoegger P.J."/>
            <person name="Jain P."/>
            <person name="Kilaru S."/>
            <person name="Labbe J."/>
            <person name="Lin Y.C."/>
            <person name="Legue V."/>
            <person name="Le Tacon F."/>
            <person name="Marmeisse R."/>
            <person name="Melayah D."/>
            <person name="Montanini B."/>
            <person name="Muratet M."/>
            <person name="Nehls U."/>
            <person name="Niculita-Hirzel H."/>
            <person name="Oudot-Le Secq M.P."/>
            <person name="Peter M."/>
            <person name="Quesneville H."/>
            <person name="Rajashekar B."/>
            <person name="Reich M."/>
            <person name="Rouhier N."/>
            <person name="Schmutz J."/>
            <person name="Yin T."/>
            <person name="Chalot M."/>
            <person name="Henrissat B."/>
            <person name="Kuees U."/>
            <person name="Lucas S."/>
            <person name="Van de Peer Y."/>
            <person name="Podila G.K."/>
            <person name="Polle A."/>
            <person name="Pukkila P.J."/>
            <person name="Richardson P.M."/>
            <person name="Rouze P."/>
            <person name="Sanders I.R."/>
            <person name="Stajich J.E."/>
            <person name="Tunlid A."/>
            <person name="Tuskan G."/>
            <person name="Grigoriev I.V."/>
        </authorList>
    </citation>
    <scope>NUCLEOTIDE SEQUENCE [LARGE SCALE GENOMIC DNA]</scope>
    <source>
        <strain evidence="2">S238N-H82 / ATCC MYA-4686</strain>
    </source>
</reference>
<dbReference type="GeneID" id="6074859"/>
<dbReference type="AlphaFoldDB" id="B0D662"/>
<dbReference type="InParanoid" id="B0D662"/>
<dbReference type="HOGENOM" id="CLU_1875781_0_0_1"/>
<sequence>MSSLKRGPTLELKVQDICGYWSPYAPVSFDADASGTTLTFSCRPYSRPPDLYNSRDSTPSDAIYEIVERYVEAMHAFLSFARAFWWEMLVKCSAVLPHAMPVYQRAAILSQRSGVDTMRFRGCYNFLTEVHNLKLI</sequence>
<accession>B0D662</accession>
<dbReference type="RefSeq" id="XP_001879272.1">
    <property type="nucleotide sequence ID" value="XM_001879237.1"/>
</dbReference>
<dbReference type="EMBL" id="DS547098">
    <property type="protein sequence ID" value="EDR09887.1"/>
    <property type="molecule type" value="Genomic_DNA"/>
</dbReference>
<dbReference type="KEGG" id="lbc:LACBIDRAFT_325774"/>